<sequence>MTTPTTYLTTTTQTASCDISQLTYGIEHEVILSPSANCPSKVFQSEQVPLAYCTLPPIYIAWRPGPKVIDTCQSLPNYTAIATFTSGSFNPYIDIAGIFLGCIEGNTAFKAVIALCNSKMTIEDVTQDNSIFFHLPENYHVIMS</sequence>
<gene>
    <name evidence="1" type="ORF">ACJMK2_013223</name>
</gene>
<evidence type="ECO:0000313" key="2">
    <source>
        <dbReference type="Proteomes" id="UP001634394"/>
    </source>
</evidence>
<dbReference type="EMBL" id="JBJQND010000014">
    <property type="protein sequence ID" value="KAL3853928.1"/>
    <property type="molecule type" value="Genomic_DNA"/>
</dbReference>
<proteinExistence type="predicted"/>
<keyword evidence="2" id="KW-1185">Reference proteome</keyword>
<organism evidence="1 2">
    <name type="scientific">Sinanodonta woodiana</name>
    <name type="common">Chinese pond mussel</name>
    <name type="synonym">Anodonta woodiana</name>
    <dbReference type="NCBI Taxonomy" id="1069815"/>
    <lineage>
        <taxon>Eukaryota</taxon>
        <taxon>Metazoa</taxon>
        <taxon>Spiralia</taxon>
        <taxon>Lophotrochozoa</taxon>
        <taxon>Mollusca</taxon>
        <taxon>Bivalvia</taxon>
        <taxon>Autobranchia</taxon>
        <taxon>Heteroconchia</taxon>
        <taxon>Palaeoheterodonta</taxon>
        <taxon>Unionida</taxon>
        <taxon>Unionoidea</taxon>
        <taxon>Unionidae</taxon>
        <taxon>Unioninae</taxon>
        <taxon>Sinanodonta</taxon>
    </lineage>
</organism>
<protein>
    <submittedName>
        <fullName evidence="1">Uncharacterized protein</fullName>
    </submittedName>
</protein>
<dbReference type="Proteomes" id="UP001634394">
    <property type="component" value="Unassembled WGS sequence"/>
</dbReference>
<evidence type="ECO:0000313" key="1">
    <source>
        <dbReference type="EMBL" id="KAL3853928.1"/>
    </source>
</evidence>
<comment type="caution">
    <text evidence="1">The sequence shown here is derived from an EMBL/GenBank/DDBJ whole genome shotgun (WGS) entry which is preliminary data.</text>
</comment>
<dbReference type="AlphaFoldDB" id="A0ABD3UZG4"/>
<accession>A0ABD3UZG4</accession>
<name>A0ABD3UZG4_SINWO</name>
<reference evidence="1 2" key="1">
    <citation type="submission" date="2024-11" db="EMBL/GenBank/DDBJ databases">
        <title>Chromosome-level genome assembly of the freshwater bivalve Anodonta woodiana.</title>
        <authorList>
            <person name="Chen X."/>
        </authorList>
    </citation>
    <scope>NUCLEOTIDE SEQUENCE [LARGE SCALE GENOMIC DNA]</scope>
    <source>
        <strain evidence="1">MN2024</strain>
        <tissue evidence="1">Gills</tissue>
    </source>
</reference>